<feature type="compositionally biased region" description="Polar residues" evidence="3">
    <location>
        <begin position="236"/>
        <end position="251"/>
    </location>
</feature>
<dbReference type="InterPro" id="IPR032675">
    <property type="entry name" value="LRR_dom_sf"/>
</dbReference>
<dbReference type="PANTHER" id="PTHR46652:SF3">
    <property type="entry name" value="LEUCINE-RICH REPEAT-CONTAINING PROTEIN 9"/>
    <property type="match status" value="1"/>
</dbReference>
<organism evidence="4 5">
    <name type="scientific">Scheffersomyces spartinae</name>
    <dbReference type="NCBI Taxonomy" id="45513"/>
    <lineage>
        <taxon>Eukaryota</taxon>
        <taxon>Fungi</taxon>
        <taxon>Dikarya</taxon>
        <taxon>Ascomycota</taxon>
        <taxon>Saccharomycotina</taxon>
        <taxon>Pichiomycetes</taxon>
        <taxon>Debaryomycetaceae</taxon>
        <taxon>Scheffersomyces</taxon>
    </lineage>
</organism>
<sequence>MDYIDDFDEERILDEIRRVSRDLRLLESKKNPYLHISSNLEALYGINLRSASHTTIISPSNGDVLNVKNENASRHFKKKSSLAYATLDSIFEEDIDEREARSYADNEEDEDEYNECVQLNPTLEAAYQKIPTALESQLWYLLNPPESENNSISDSRSVIMYQRIAGDTDSEDMDTHLDLDTTDMCESPDETKSTPEGSALSNNDTVNTSKDLPETISDKILPENHENESNIPLEHNISSGDFTMDSRTSQVPASPYPLFEFSSKREKPISKIVKEPSSPPSTPKTIILHSSPRKLPRDLRVLQKSYEASVTPFQFSTSKTVIRPSDSSETSSIASLPPPLPPKDANQDFKYLRRARRKSMMLSADSEHKNIDDSKKLEGDKKMGAKNHGRSKLNNEIGSSPSAAEPNTQSENNCISSGNKEIDTIGILTSKSWDSNKENMPEEEVPISDPTAKAMDVDNLNLELEDSDMFMDTTFKSADESANQSKLELLLHDIAQYTKQENFDTSLTKTTLLEGVNGRVTTPINSRIQTLMESLANYVEENENSTHLKRFINDVLTRPPNASKDAINESPIIANCDDSQVMEKLESYTRSEPNPIRVSSAVTPPFPPTSTLSVTNSDSSDHDDDTRHYSYYFDSNGLIPIDLEDYFEFFEPPILTEWDVDVLDGSEVPLVPVTEKEMSKDPSSTTFLTANEIPLDIEKDEEYDLFDCKSDLKRHSDMMFSMGGKSYHGSESSYEFHVNPRASMSNKSYTTRGSGSRRSSKSLSVYYYDKPLPQTPFSDVRLPFGNSLIPNGRSNFGNLDDDVNISLNNLQGVVEYPDTPTSYLNFVSETIMDGVTPSYFEKEEADFFTEFETKDEYLYFSNNEGGNKEPDIAPRAIYDKNINIQLDYCLVNLESVNQFFNLMGRIYSCNRIDLKLLISNEQVVKYILNRLSRLEVYNSIVLLGLFPALMMSNDIMDSADFKNMLQTGLSFTKLPTQLLKLIIANSINLDEAIVFPATLSTFGLHNSKGFNLTKFNNIKNLKKVSITNDPEYENDPLQYPIDGNDGPKLKQRRYYPAKLMYSVTDLALSSNFVVSNDFEKFSYLKSLTLVGLEADIFKTIVFPKSLKSLTLKRCTLSPNLLTRIPSSTKRLKLLYCKFWKQKDPLIGMGLKLRGIEMEKCVFQSLDFLLKISSLTTLAIKSCGVTDINNDSKIKFPPKLRHLDFSHNRIYDLDAAALPSTLVKLNLQGNLLTNIKQLCKIPSLQYLSLTDNKLKHELDLTSLSCLRILYLDGNRYLENISFPKSVEKVNLSRTELVNFPFSSSEYSKIHTVVMNSCQIVRPFLFVPESLVKLHLKNCNILKLSFIADNFDRCQLSYVDLSSNNISCIDMSKFARLNSLNLRDNAIVSKLAIETTTGASIQF</sequence>
<dbReference type="PROSITE" id="PS51450">
    <property type="entry name" value="LRR"/>
    <property type="match status" value="3"/>
</dbReference>
<dbReference type="OrthoDB" id="4090081at2759"/>
<feature type="region of interest" description="Disordered" evidence="3">
    <location>
        <begin position="165"/>
        <end position="251"/>
    </location>
</feature>
<dbReference type="InterPro" id="IPR050836">
    <property type="entry name" value="SDS22/Internalin_LRR"/>
</dbReference>
<dbReference type="InterPro" id="IPR001611">
    <property type="entry name" value="Leu-rich_rpt"/>
</dbReference>
<dbReference type="Gene3D" id="3.80.10.10">
    <property type="entry name" value="Ribonuclease Inhibitor"/>
    <property type="match status" value="2"/>
</dbReference>
<feature type="compositionally biased region" description="Polar residues" evidence="3">
    <location>
        <begin position="318"/>
        <end position="334"/>
    </location>
</feature>
<comment type="caution">
    <text evidence="4">The sequence shown here is derived from an EMBL/GenBank/DDBJ whole genome shotgun (WGS) entry which is preliminary data.</text>
</comment>
<dbReference type="EMBL" id="JAHMUF010000005">
    <property type="protein sequence ID" value="KAG7195027.1"/>
    <property type="molecule type" value="Genomic_DNA"/>
</dbReference>
<gene>
    <name evidence="4" type="ORF">KQ657_004140</name>
</gene>
<feature type="region of interest" description="Disordered" evidence="3">
    <location>
        <begin position="318"/>
        <end position="346"/>
    </location>
</feature>
<feature type="region of interest" description="Disordered" evidence="3">
    <location>
        <begin position="589"/>
        <end position="623"/>
    </location>
</feature>
<dbReference type="SUPFAM" id="SSF52058">
    <property type="entry name" value="L domain-like"/>
    <property type="match status" value="1"/>
</dbReference>
<dbReference type="RefSeq" id="XP_043050574.1">
    <property type="nucleotide sequence ID" value="XM_043194823.1"/>
</dbReference>
<dbReference type="PANTHER" id="PTHR46652">
    <property type="entry name" value="LEUCINE-RICH REPEAT AND IQ DOMAIN-CONTAINING PROTEIN 1-RELATED"/>
    <property type="match status" value="1"/>
</dbReference>
<keyword evidence="5" id="KW-1185">Reference proteome</keyword>
<evidence type="ECO:0000313" key="4">
    <source>
        <dbReference type="EMBL" id="KAG7195027.1"/>
    </source>
</evidence>
<dbReference type="GeneID" id="66117514"/>
<feature type="region of interest" description="Disordered" evidence="3">
    <location>
        <begin position="360"/>
        <end position="421"/>
    </location>
</feature>
<keyword evidence="2" id="KW-0677">Repeat</keyword>
<protein>
    <submittedName>
        <fullName evidence="4">Uncharacterized protein</fullName>
    </submittedName>
</protein>
<dbReference type="Proteomes" id="UP000790833">
    <property type="component" value="Unassembled WGS sequence"/>
</dbReference>
<name>A0A9P7VBU7_9ASCO</name>
<feature type="compositionally biased region" description="Basic and acidic residues" evidence="3">
    <location>
        <begin position="365"/>
        <end position="383"/>
    </location>
</feature>
<evidence type="ECO:0000256" key="2">
    <source>
        <dbReference type="ARBA" id="ARBA00022737"/>
    </source>
</evidence>
<feature type="compositionally biased region" description="Polar residues" evidence="3">
    <location>
        <begin position="194"/>
        <end position="210"/>
    </location>
</feature>
<keyword evidence="1" id="KW-0433">Leucine-rich repeat</keyword>
<evidence type="ECO:0000256" key="1">
    <source>
        <dbReference type="ARBA" id="ARBA00022614"/>
    </source>
</evidence>
<evidence type="ECO:0000256" key="3">
    <source>
        <dbReference type="SAM" id="MobiDB-lite"/>
    </source>
</evidence>
<accession>A0A9P7VBU7</accession>
<proteinExistence type="predicted"/>
<reference evidence="4" key="1">
    <citation type="submission" date="2021-03" db="EMBL/GenBank/DDBJ databases">
        <authorList>
            <person name="Palmer J.M."/>
        </authorList>
    </citation>
    <scope>NUCLEOTIDE SEQUENCE</scope>
    <source>
        <strain evidence="4">ARV_011</strain>
    </source>
</reference>
<feature type="compositionally biased region" description="Basic and acidic residues" evidence="3">
    <location>
        <begin position="211"/>
        <end position="228"/>
    </location>
</feature>
<evidence type="ECO:0000313" key="5">
    <source>
        <dbReference type="Proteomes" id="UP000790833"/>
    </source>
</evidence>
<feature type="compositionally biased region" description="Polar residues" evidence="3">
    <location>
        <begin position="392"/>
        <end position="419"/>
    </location>
</feature>